<organism evidence="3 4">
    <name type="scientific">Planococcus chinensis</name>
    <dbReference type="NCBI Taxonomy" id="272917"/>
    <lineage>
        <taxon>Bacteria</taxon>
        <taxon>Bacillati</taxon>
        <taxon>Bacillota</taxon>
        <taxon>Bacilli</taxon>
        <taxon>Bacillales</taxon>
        <taxon>Caryophanaceae</taxon>
        <taxon>Planococcus</taxon>
    </lineage>
</organism>
<dbReference type="InterPro" id="IPR036873">
    <property type="entry name" value="Rhodanese-like_dom_sf"/>
</dbReference>
<dbReference type="Pfam" id="PF00581">
    <property type="entry name" value="Rhodanese"/>
    <property type="match status" value="1"/>
</dbReference>
<proteinExistence type="predicted"/>
<feature type="chain" id="PRO_5046087117" evidence="1">
    <location>
        <begin position="25"/>
        <end position="122"/>
    </location>
</feature>
<keyword evidence="4" id="KW-1185">Reference proteome</keyword>
<dbReference type="InterPro" id="IPR001763">
    <property type="entry name" value="Rhodanese-like_dom"/>
</dbReference>
<dbReference type="Proteomes" id="UP001597273">
    <property type="component" value="Unassembled WGS sequence"/>
</dbReference>
<comment type="caution">
    <text evidence="3">The sequence shown here is derived from an EMBL/GenBank/DDBJ whole genome shotgun (WGS) entry which is preliminary data.</text>
</comment>
<dbReference type="PROSITE" id="PS51257">
    <property type="entry name" value="PROKAR_LIPOPROTEIN"/>
    <property type="match status" value="1"/>
</dbReference>
<dbReference type="InterPro" id="IPR050229">
    <property type="entry name" value="GlpE_sulfurtransferase"/>
</dbReference>
<dbReference type="SMART" id="SM00450">
    <property type="entry name" value="RHOD"/>
    <property type="match status" value="1"/>
</dbReference>
<protein>
    <submittedName>
        <fullName evidence="3">Rhodanese-like domain-containing protein</fullName>
    </submittedName>
</protein>
<feature type="domain" description="Rhodanese" evidence="2">
    <location>
        <begin position="38"/>
        <end position="122"/>
    </location>
</feature>
<reference evidence="4" key="1">
    <citation type="journal article" date="2019" name="Int. J. Syst. Evol. Microbiol.">
        <title>The Global Catalogue of Microorganisms (GCM) 10K type strain sequencing project: providing services to taxonomists for standard genome sequencing and annotation.</title>
        <authorList>
            <consortium name="The Broad Institute Genomics Platform"/>
            <consortium name="The Broad Institute Genome Sequencing Center for Infectious Disease"/>
            <person name="Wu L."/>
            <person name="Ma J."/>
        </authorList>
    </citation>
    <scope>NUCLEOTIDE SEQUENCE [LARGE SCALE GENOMIC DNA]</scope>
    <source>
        <strain evidence="4">CGMCC 1.15475</strain>
    </source>
</reference>
<dbReference type="EMBL" id="JBHUFW010000002">
    <property type="protein sequence ID" value="MFD1861499.1"/>
    <property type="molecule type" value="Genomic_DNA"/>
</dbReference>
<evidence type="ECO:0000313" key="4">
    <source>
        <dbReference type="Proteomes" id="UP001597273"/>
    </source>
</evidence>
<accession>A0ABW4QD32</accession>
<dbReference type="Gene3D" id="3.40.250.10">
    <property type="entry name" value="Rhodanese-like domain"/>
    <property type="match status" value="1"/>
</dbReference>
<dbReference type="PANTHER" id="PTHR43031:SF1">
    <property type="entry name" value="PYRIDINE NUCLEOTIDE-DISULPHIDE OXIDOREDUCTASE"/>
    <property type="match status" value="1"/>
</dbReference>
<evidence type="ECO:0000259" key="2">
    <source>
        <dbReference type="PROSITE" id="PS50206"/>
    </source>
</evidence>
<feature type="signal peptide" evidence="1">
    <location>
        <begin position="1"/>
        <end position="24"/>
    </location>
</feature>
<gene>
    <name evidence="3" type="ORF">ACFSDB_01105</name>
</gene>
<keyword evidence="1" id="KW-0732">Signal</keyword>
<dbReference type="CDD" id="cd00158">
    <property type="entry name" value="RHOD"/>
    <property type="match status" value="1"/>
</dbReference>
<dbReference type="SUPFAM" id="SSF52821">
    <property type="entry name" value="Rhodanese/Cell cycle control phosphatase"/>
    <property type="match status" value="1"/>
</dbReference>
<dbReference type="PROSITE" id="PS50206">
    <property type="entry name" value="RHODANESE_3"/>
    <property type="match status" value="1"/>
</dbReference>
<sequence length="122" mass="13155">MKKPLFLVLAIIGVLLLSACGQGAGYETIGIDEVAAKQEAGYTVLDVREPYEFEQGHIPGAENKPLTALQSGDFEGLQEDAKYVVICQSGNRSKQASDILLEEGYEFVNVDQGMGSWEGAVE</sequence>
<name>A0ABW4QD32_9BACL</name>
<dbReference type="PANTHER" id="PTHR43031">
    <property type="entry name" value="FAD-DEPENDENT OXIDOREDUCTASE"/>
    <property type="match status" value="1"/>
</dbReference>
<evidence type="ECO:0000313" key="3">
    <source>
        <dbReference type="EMBL" id="MFD1861499.1"/>
    </source>
</evidence>
<evidence type="ECO:0000256" key="1">
    <source>
        <dbReference type="SAM" id="SignalP"/>
    </source>
</evidence>
<dbReference type="RefSeq" id="WP_204891483.1">
    <property type="nucleotide sequence ID" value="NZ_JBHUFW010000002.1"/>
</dbReference>